<dbReference type="AlphaFoldDB" id="A0A0E9UZB8"/>
<proteinExistence type="predicted"/>
<evidence type="ECO:0000313" key="1">
    <source>
        <dbReference type="EMBL" id="JAH71096.1"/>
    </source>
</evidence>
<organism evidence="1">
    <name type="scientific">Anguilla anguilla</name>
    <name type="common">European freshwater eel</name>
    <name type="synonym">Muraena anguilla</name>
    <dbReference type="NCBI Taxonomy" id="7936"/>
    <lineage>
        <taxon>Eukaryota</taxon>
        <taxon>Metazoa</taxon>
        <taxon>Chordata</taxon>
        <taxon>Craniata</taxon>
        <taxon>Vertebrata</taxon>
        <taxon>Euteleostomi</taxon>
        <taxon>Actinopterygii</taxon>
        <taxon>Neopterygii</taxon>
        <taxon>Teleostei</taxon>
        <taxon>Anguilliformes</taxon>
        <taxon>Anguillidae</taxon>
        <taxon>Anguilla</taxon>
    </lineage>
</organism>
<protein>
    <submittedName>
        <fullName evidence="1">Uncharacterized protein</fullName>
    </submittedName>
</protein>
<dbReference type="EMBL" id="GBXM01037481">
    <property type="protein sequence ID" value="JAH71096.1"/>
    <property type="molecule type" value="Transcribed_RNA"/>
</dbReference>
<sequence length="30" mass="3315">MFCFLQNSNSRPPVCSVTSSGCDISIRMFS</sequence>
<accession>A0A0E9UZB8</accession>
<name>A0A0E9UZB8_ANGAN</name>
<reference evidence="1" key="1">
    <citation type="submission" date="2014-11" db="EMBL/GenBank/DDBJ databases">
        <authorList>
            <person name="Amaro Gonzalez C."/>
        </authorList>
    </citation>
    <scope>NUCLEOTIDE SEQUENCE</scope>
</reference>
<reference evidence="1" key="2">
    <citation type="journal article" date="2015" name="Fish Shellfish Immunol.">
        <title>Early steps in the European eel (Anguilla anguilla)-Vibrio vulnificus interaction in the gills: Role of the RtxA13 toxin.</title>
        <authorList>
            <person name="Callol A."/>
            <person name="Pajuelo D."/>
            <person name="Ebbesson L."/>
            <person name="Teles M."/>
            <person name="MacKenzie S."/>
            <person name="Amaro C."/>
        </authorList>
    </citation>
    <scope>NUCLEOTIDE SEQUENCE</scope>
</reference>